<dbReference type="InterPro" id="IPR029063">
    <property type="entry name" value="SAM-dependent_MTases_sf"/>
</dbReference>
<dbReference type="Pfam" id="PF05891">
    <property type="entry name" value="Methyltransf_PK"/>
    <property type="match status" value="1"/>
</dbReference>
<keyword evidence="2" id="KW-0489">Methyltransferase</keyword>
<evidence type="ECO:0000256" key="2">
    <source>
        <dbReference type="ARBA" id="ARBA00022603"/>
    </source>
</evidence>
<evidence type="ECO:0000256" key="3">
    <source>
        <dbReference type="ARBA" id="ARBA00022679"/>
    </source>
</evidence>
<evidence type="ECO:0000256" key="6">
    <source>
        <dbReference type="ARBA" id="ARBA00039449"/>
    </source>
</evidence>
<dbReference type="EMBL" id="CAXITT010001057">
    <property type="protein sequence ID" value="CAL1547745.1"/>
    <property type="molecule type" value="Genomic_DNA"/>
</dbReference>
<gene>
    <name evidence="12" type="ORF">GSLYS_00021062001</name>
</gene>
<evidence type="ECO:0000256" key="5">
    <source>
        <dbReference type="ARBA" id="ARBA00039112"/>
    </source>
</evidence>
<reference evidence="12 13" key="1">
    <citation type="submission" date="2024-04" db="EMBL/GenBank/DDBJ databases">
        <authorList>
            <consortium name="Genoscope - CEA"/>
            <person name="William W."/>
        </authorList>
    </citation>
    <scope>NUCLEOTIDE SEQUENCE [LARGE SCALE GENOMIC DNA]</scope>
</reference>
<evidence type="ECO:0000256" key="9">
    <source>
        <dbReference type="ARBA" id="ARBA00047885"/>
    </source>
</evidence>
<comment type="similarity">
    <text evidence="1">Belongs to the methyltransferase superfamily. NTM1 family.</text>
</comment>
<evidence type="ECO:0000313" key="12">
    <source>
        <dbReference type="EMBL" id="CAL1547745.1"/>
    </source>
</evidence>
<dbReference type="InterPro" id="IPR008576">
    <property type="entry name" value="MeTrfase_NTM1"/>
</dbReference>
<proteinExistence type="inferred from homology"/>
<evidence type="ECO:0000256" key="7">
    <source>
        <dbReference type="ARBA" id="ARBA00043129"/>
    </source>
</evidence>
<feature type="binding site" evidence="11">
    <location>
        <position position="148"/>
    </location>
    <ligand>
        <name>S-adenosyl-L-methionine</name>
        <dbReference type="ChEBI" id="CHEBI:59789"/>
    </ligand>
</feature>
<sequence length="246" mass="28180">MFTITLNMAEEIPRTNAEIKSDDAFYSDAKDYWANVTPTIDGMLGGFAKISPTDINGSKIFLRPFLKITGGTVIAKHALDCGAGIGRVTKRLLLPIFETVDMVEQDKHFCDNARDFIGQDSKRVENIFCMGLQDFTPKEEKYNLIWTQWVLGHLEDNHLISFFQRCKKGLAEGGVIIVKENVLEVGKKMFDECDSSYTRTREELKSCITKAGLTILAEQKQKDFPKDLYPVYFFFLFFFLMQLYDE</sequence>
<name>A0AAV2IL45_LYMST</name>
<keyword evidence="13" id="KW-1185">Reference proteome</keyword>
<dbReference type="AlphaFoldDB" id="A0AAV2IL45"/>
<dbReference type="PANTHER" id="PTHR12753">
    <property type="entry name" value="AD-003 - RELATED"/>
    <property type="match status" value="1"/>
</dbReference>
<comment type="caution">
    <text evidence="12">The sequence shown here is derived from an EMBL/GenBank/DDBJ whole genome shotgun (WGS) entry which is preliminary data.</text>
</comment>
<evidence type="ECO:0000256" key="11">
    <source>
        <dbReference type="PIRSR" id="PIRSR016958-1"/>
    </source>
</evidence>
<dbReference type="GO" id="GO:0071885">
    <property type="term" value="F:N-terminal protein N-methyltransferase activity"/>
    <property type="evidence" value="ECO:0007669"/>
    <property type="project" value="UniProtKB-EC"/>
</dbReference>
<dbReference type="PIRSF" id="PIRSF016958">
    <property type="entry name" value="DUF858_MeTrfase_lik"/>
    <property type="match status" value="1"/>
</dbReference>
<dbReference type="CDD" id="cd02440">
    <property type="entry name" value="AdoMet_MTases"/>
    <property type="match status" value="1"/>
</dbReference>
<organism evidence="12 13">
    <name type="scientific">Lymnaea stagnalis</name>
    <name type="common">Great pond snail</name>
    <name type="synonym">Helix stagnalis</name>
    <dbReference type="NCBI Taxonomy" id="6523"/>
    <lineage>
        <taxon>Eukaryota</taxon>
        <taxon>Metazoa</taxon>
        <taxon>Spiralia</taxon>
        <taxon>Lophotrochozoa</taxon>
        <taxon>Mollusca</taxon>
        <taxon>Gastropoda</taxon>
        <taxon>Heterobranchia</taxon>
        <taxon>Euthyneura</taxon>
        <taxon>Panpulmonata</taxon>
        <taxon>Hygrophila</taxon>
        <taxon>Lymnaeoidea</taxon>
        <taxon>Lymnaeidae</taxon>
        <taxon>Lymnaea</taxon>
    </lineage>
</organism>
<dbReference type="GO" id="GO:0005737">
    <property type="term" value="C:cytoplasm"/>
    <property type="evidence" value="ECO:0007669"/>
    <property type="project" value="TreeGrafter"/>
</dbReference>
<accession>A0AAV2IL45</accession>
<dbReference type="Proteomes" id="UP001497497">
    <property type="component" value="Unassembled WGS sequence"/>
</dbReference>
<dbReference type="Gene3D" id="3.40.50.150">
    <property type="entry name" value="Vaccinia Virus protein VP39"/>
    <property type="match status" value="1"/>
</dbReference>
<dbReference type="SUPFAM" id="SSF53335">
    <property type="entry name" value="S-adenosyl-L-methionine-dependent methyltransferases"/>
    <property type="match status" value="1"/>
</dbReference>
<evidence type="ECO:0000256" key="10">
    <source>
        <dbReference type="ARBA" id="ARBA00048167"/>
    </source>
</evidence>
<keyword evidence="3" id="KW-0808">Transferase</keyword>
<comment type="catalytic activity">
    <reaction evidence="10">
        <text>N-terminal L-alanyl-L-prolyl-L-lysyl-[protein] + 3 S-adenosyl-L-methionine = N-terminal N,N,N-trimethyl-L-alanyl-L-prolyl-L-lysyl-[protein] + 3 S-adenosyl-L-homocysteine + 3 H(+)</text>
        <dbReference type="Rhea" id="RHEA:54712"/>
        <dbReference type="Rhea" id="RHEA-COMP:13785"/>
        <dbReference type="Rhea" id="RHEA-COMP:13971"/>
        <dbReference type="ChEBI" id="CHEBI:15378"/>
        <dbReference type="ChEBI" id="CHEBI:57856"/>
        <dbReference type="ChEBI" id="CHEBI:59789"/>
        <dbReference type="ChEBI" id="CHEBI:138057"/>
        <dbReference type="ChEBI" id="CHEBI:138315"/>
        <dbReference type="EC" id="2.1.1.244"/>
    </reaction>
</comment>
<keyword evidence="4 11" id="KW-0949">S-adenosyl-L-methionine</keyword>
<evidence type="ECO:0000313" key="13">
    <source>
        <dbReference type="Proteomes" id="UP001497497"/>
    </source>
</evidence>
<feature type="binding site" evidence="11">
    <location>
        <begin position="132"/>
        <end position="133"/>
    </location>
    <ligand>
        <name>S-adenosyl-L-methionine</name>
        <dbReference type="ChEBI" id="CHEBI:59789"/>
    </ligand>
</feature>
<evidence type="ECO:0000256" key="8">
    <source>
        <dbReference type="ARBA" id="ARBA00047306"/>
    </source>
</evidence>
<protein>
    <recommendedName>
        <fullName evidence="6">Alpha N-terminal protein methyltransferase 1</fullName>
        <ecNumber evidence="5">2.1.1.244</ecNumber>
    </recommendedName>
    <alternativeName>
        <fullName evidence="7">X-Pro-Lys N-terminal protein methyltransferase 1</fullName>
    </alternativeName>
</protein>
<dbReference type="PANTHER" id="PTHR12753:SF0">
    <property type="entry name" value="ALPHA N-TERMINAL PROTEIN METHYLTRANSFERASE 1"/>
    <property type="match status" value="1"/>
</dbReference>
<feature type="binding site" evidence="11">
    <location>
        <position position="82"/>
    </location>
    <ligand>
        <name>S-adenosyl-L-methionine</name>
        <dbReference type="ChEBI" id="CHEBI:59789"/>
    </ligand>
</feature>
<dbReference type="GO" id="GO:0032259">
    <property type="term" value="P:methylation"/>
    <property type="evidence" value="ECO:0007669"/>
    <property type="project" value="UniProtKB-KW"/>
</dbReference>
<comment type="catalytic activity">
    <reaction evidence="9">
        <text>N-terminal L-prolyl-L-prolyl-L-lysyl-[protein] + 2 S-adenosyl-L-methionine = N-terminal N,N-dimethyl-L-prolyl-L-prolyl-L-lysyl-[protein] + 2 S-adenosyl-L-homocysteine + 2 H(+)</text>
        <dbReference type="Rhea" id="RHEA:54736"/>
        <dbReference type="Rhea" id="RHEA-COMP:13787"/>
        <dbReference type="Rhea" id="RHEA-COMP:13974"/>
        <dbReference type="ChEBI" id="CHEBI:15378"/>
        <dbReference type="ChEBI" id="CHEBI:57856"/>
        <dbReference type="ChEBI" id="CHEBI:59789"/>
        <dbReference type="ChEBI" id="CHEBI:138059"/>
        <dbReference type="ChEBI" id="CHEBI:138318"/>
        <dbReference type="EC" id="2.1.1.244"/>
    </reaction>
</comment>
<feature type="binding site" evidence="11">
    <location>
        <position position="87"/>
    </location>
    <ligand>
        <name>S-adenosyl-L-methionine</name>
        <dbReference type="ChEBI" id="CHEBI:59789"/>
    </ligand>
</feature>
<evidence type="ECO:0000256" key="1">
    <source>
        <dbReference type="ARBA" id="ARBA00009059"/>
    </source>
</evidence>
<dbReference type="FunFam" id="3.40.50.150:FF:000025">
    <property type="entry name" value="N-terminal Xaa-Pro-Lys N-methyltransferase 1"/>
    <property type="match status" value="1"/>
</dbReference>
<dbReference type="EC" id="2.1.1.244" evidence="5"/>
<comment type="catalytic activity">
    <reaction evidence="8">
        <text>N-terminal L-seryl-L-prolyl-L-lysyl-[protein] + 3 S-adenosyl-L-methionine = N-terminal N,N,N-trimethyl-L-seryl-L-prolyl-L-lysyl-[protein] + 3 S-adenosyl-L-homocysteine + 3 H(+)</text>
        <dbReference type="Rhea" id="RHEA:54724"/>
        <dbReference type="Rhea" id="RHEA-COMP:13789"/>
        <dbReference type="Rhea" id="RHEA-COMP:13973"/>
        <dbReference type="ChEBI" id="CHEBI:15378"/>
        <dbReference type="ChEBI" id="CHEBI:57856"/>
        <dbReference type="ChEBI" id="CHEBI:59789"/>
        <dbReference type="ChEBI" id="CHEBI:138061"/>
        <dbReference type="ChEBI" id="CHEBI:138317"/>
        <dbReference type="EC" id="2.1.1.244"/>
    </reaction>
</comment>
<evidence type="ECO:0000256" key="4">
    <source>
        <dbReference type="ARBA" id="ARBA00022691"/>
    </source>
</evidence>